<dbReference type="OrthoDB" id="2869144at2759"/>
<feature type="domain" description="DUF6570" evidence="2">
    <location>
        <begin position="5"/>
        <end position="43"/>
    </location>
</feature>
<dbReference type="EMBL" id="CACRXK020000115">
    <property type="protein sequence ID" value="CAB3978462.1"/>
    <property type="molecule type" value="Genomic_DNA"/>
</dbReference>
<evidence type="ECO:0000313" key="4">
    <source>
        <dbReference type="Proteomes" id="UP001152795"/>
    </source>
</evidence>
<feature type="domain" description="Helitron helicase-like" evidence="1">
    <location>
        <begin position="183"/>
        <end position="275"/>
    </location>
</feature>
<evidence type="ECO:0000313" key="3">
    <source>
        <dbReference type="EMBL" id="CAB3978462.1"/>
    </source>
</evidence>
<sequence length="281" mass="32061">MKGKDNTFKDVKVRREKVHHTLLWLLRNNPHYSNVTINQDALESLPIDGVPSDIMTVESENDILSDEIISPDLGPSSDNLEDKVYNETTEMSSFMPACEKQKTEVDAIKNQLFPNEPMNWPTVDNLPINEYQASFLATLVFPTLFPTGKGDPTNPSLLKDIPLGKKVKHLVKFAEQINGKWIFRFASHPRFCYWALNMIQRKRTLQQSGMFLKQNPGEAHLTIDELREMAAGDNSNAFISKISRYVANIAGSNAYWYKVREDLKAIVTTVRTPTFLYIFFG</sequence>
<dbReference type="InterPro" id="IPR046700">
    <property type="entry name" value="DUF6570"/>
</dbReference>
<dbReference type="Pfam" id="PF20209">
    <property type="entry name" value="DUF6570"/>
    <property type="match status" value="1"/>
</dbReference>
<accession>A0A7D9D7N4</accession>
<dbReference type="Proteomes" id="UP001152795">
    <property type="component" value="Unassembled WGS sequence"/>
</dbReference>
<organism evidence="3 4">
    <name type="scientific">Paramuricea clavata</name>
    <name type="common">Red gorgonian</name>
    <name type="synonym">Violescent sea-whip</name>
    <dbReference type="NCBI Taxonomy" id="317549"/>
    <lineage>
        <taxon>Eukaryota</taxon>
        <taxon>Metazoa</taxon>
        <taxon>Cnidaria</taxon>
        <taxon>Anthozoa</taxon>
        <taxon>Octocorallia</taxon>
        <taxon>Malacalcyonacea</taxon>
        <taxon>Plexauridae</taxon>
        <taxon>Paramuricea</taxon>
    </lineage>
</organism>
<keyword evidence="4" id="KW-1185">Reference proteome</keyword>
<dbReference type="Pfam" id="PF14214">
    <property type="entry name" value="Helitron_like_N"/>
    <property type="match status" value="1"/>
</dbReference>
<reference evidence="3" key="1">
    <citation type="submission" date="2020-04" db="EMBL/GenBank/DDBJ databases">
        <authorList>
            <person name="Alioto T."/>
            <person name="Alioto T."/>
            <person name="Gomez Garrido J."/>
        </authorList>
    </citation>
    <scope>NUCLEOTIDE SEQUENCE</scope>
    <source>
        <strain evidence="3">A484AB</strain>
    </source>
</reference>
<comment type="caution">
    <text evidence="3">The sequence shown here is derived from an EMBL/GenBank/DDBJ whole genome shotgun (WGS) entry which is preliminary data.</text>
</comment>
<dbReference type="AlphaFoldDB" id="A0A7D9D7N4"/>
<name>A0A7D9D7N4_PARCT</name>
<protein>
    <submittedName>
        <fullName evidence="3">Uncharacterized protein</fullName>
    </submittedName>
</protein>
<evidence type="ECO:0000259" key="1">
    <source>
        <dbReference type="Pfam" id="PF14214"/>
    </source>
</evidence>
<proteinExistence type="predicted"/>
<evidence type="ECO:0000259" key="2">
    <source>
        <dbReference type="Pfam" id="PF20209"/>
    </source>
</evidence>
<gene>
    <name evidence="3" type="ORF">PACLA_8A043513</name>
</gene>
<dbReference type="InterPro" id="IPR025476">
    <property type="entry name" value="Helitron_helicase-like"/>
</dbReference>